<gene>
    <name evidence="2" type="ORF">TEA_019828</name>
</gene>
<feature type="transmembrane region" description="Helical" evidence="1">
    <location>
        <begin position="200"/>
        <end position="217"/>
    </location>
</feature>
<sequence length="268" mass="30579">MVGCLADESGYLKNGDRARCIVESSMGHGDAAYTRFAKRGKIMQSSSQKFTVPQKFFCHFYTLAVVWTTFLLAATWFYVYKMAPLVSEPLQYSSSESSNTERHRHSVLLHVTNYFVKVMLMLLFKVEFCGFLGGWYYTDPSSFCGISSFYTAALLSLCCTFALETFVFASNRVVEFIVEGKNQIPAKEFDWRGFASPLMILRWYSWIGMAIFLWGWIHQCRCHAILLASDPGIRYFPFDGGNDFFIALLFFVKNLTLDRRGTCPIAAS</sequence>
<keyword evidence="1" id="KW-0472">Membrane</keyword>
<organism evidence="2 3">
    <name type="scientific">Camellia sinensis var. sinensis</name>
    <name type="common">China tea</name>
    <dbReference type="NCBI Taxonomy" id="542762"/>
    <lineage>
        <taxon>Eukaryota</taxon>
        <taxon>Viridiplantae</taxon>
        <taxon>Streptophyta</taxon>
        <taxon>Embryophyta</taxon>
        <taxon>Tracheophyta</taxon>
        <taxon>Spermatophyta</taxon>
        <taxon>Magnoliopsida</taxon>
        <taxon>eudicotyledons</taxon>
        <taxon>Gunneridae</taxon>
        <taxon>Pentapetalae</taxon>
        <taxon>asterids</taxon>
        <taxon>Ericales</taxon>
        <taxon>Theaceae</taxon>
        <taxon>Camellia</taxon>
    </lineage>
</organism>
<dbReference type="InterPro" id="IPR039698">
    <property type="entry name" value="Dfg10/SRD5A3"/>
</dbReference>
<evidence type="ECO:0000313" key="3">
    <source>
        <dbReference type="Proteomes" id="UP000306102"/>
    </source>
</evidence>
<dbReference type="STRING" id="542762.A0A4S4E4B5"/>
<feature type="transmembrane region" description="Helical" evidence="1">
    <location>
        <begin position="56"/>
        <end position="79"/>
    </location>
</feature>
<keyword evidence="3" id="KW-1185">Reference proteome</keyword>
<keyword evidence="1" id="KW-1133">Transmembrane helix</keyword>
<dbReference type="EMBL" id="SDRB02008079">
    <property type="protein sequence ID" value="THG10086.1"/>
    <property type="molecule type" value="Genomic_DNA"/>
</dbReference>
<accession>A0A4S4E4B5</accession>
<feature type="transmembrane region" description="Helical" evidence="1">
    <location>
        <begin position="149"/>
        <end position="169"/>
    </location>
</feature>
<dbReference type="GO" id="GO:0016095">
    <property type="term" value="P:polyprenol catabolic process"/>
    <property type="evidence" value="ECO:0007669"/>
    <property type="project" value="TreeGrafter"/>
</dbReference>
<proteinExistence type="predicted"/>
<reference evidence="2 3" key="1">
    <citation type="journal article" date="2018" name="Proc. Natl. Acad. Sci. U.S.A.">
        <title>Draft genome sequence of Camellia sinensis var. sinensis provides insights into the evolution of the tea genome and tea quality.</title>
        <authorList>
            <person name="Wei C."/>
            <person name="Yang H."/>
            <person name="Wang S."/>
            <person name="Zhao J."/>
            <person name="Liu C."/>
            <person name="Gao L."/>
            <person name="Xia E."/>
            <person name="Lu Y."/>
            <person name="Tai Y."/>
            <person name="She G."/>
            <person name="Sun J."/>
            <person name="Cao H."/>
            <person name="Tong W."/>
            <person name="Gao Q."/>
            <person name="Li Y."/>
            <person name="Deng W."/>
            <person name="Jiang X."/>
            <person name="Wang W."/>
            <person name="Chen Q."/>
            <person name="Zhang S."/>
            <person name="Li H."/>
            <person name="Wu J."/>
            <person name="Wang P."/>
            <person name="Li P."/>
            <person name="Shi C."/>
            <person name="Zheng F."/>
            <person name="Jian J."/>
            <person name="Huang B."/>
            <person name="Shan D."/>
            <person name="Shi M."/>
            <person name="Fang C."/>
            <person name="Yue Y."/>
            <person name="Li F."/>
            <person name="Li D."/>
            <person name="Wei S."/>
            <person name="Han B."/>
            <person name="Jiang C."/>
            <person name="Yin Y."/>
            <person name="Xia T."/>
            <person name="Zhang Z."/>
            <person name="Bennetzen J.L."/>
            <person name="Zhao S."/>
            <person name="Wan X."/>
        </authorList>
    </citation>
    <scope>NUCLEOTIDE SEQUENCE [LARGE SCALE GENOMIC DNA]</scope>
    <source>
        <strain evidence="3">cv. Shuchazao</strain>
        <tissue evidence="2">Leaf</tissue>
    </source>
</reference>
<comment type="caution">
    <text evidence="2">The sequence shown here is derived from an EMBL/GenBank/DDBJ whole genome shotgun (WGS) entry which is preliminary data.</text>
</comment>
<dbReference type="UniPathway" id="UPA00378"/>
<keyword evidence="1" id="KW-0812">Transmembrane</keyword>
<evidence type="ECO:0000313" key="2">
    <source>
        <dbReference type="EMBL" id="THG10086.1"/>
    </source>
</evidence>
<dbReference type="GO" id="GO:0005783">
    <property type="term" value="C:endoplasmic reticulum"/>
    <property type="evidence" value="ECO:0007669"/>
    <property type="project" value="TreeGrafter"/>
</dbReference>
<dbReference type="Proteomes" id="UP000306102">
    <property type="component" value="Unassembled WGS sequence"/>
</dbReference>
<feature type="transmembrane region" description="Helical" evidence="1">
    <location>
        <begin position="114"/>
        <end position="137"/>
    </location>
</feature>
<dbReference type="AlphaFoldDB" id="A0A4S4E4B5"/>
<dbReference type="PANTHER" id="PTHR14624:SF0">
    <property type="entry name" value="POLYPRENOL REDUCTASE"/>
    <property type="match status" value="1"/>
</dbReference>
<dbReference type="PANTHER" id="PTHR14624">
    <property type="entry name" value="DFG10 PROTEIN"/>
    <property type="match status" value="1"/>
</dbReference>
<name>A0A4S4E4B5_CAMSN</name>
<dbReference type="GO" id="GO:0003865">
    <property type="term" value="F:3-oxo-5-alpha-steroid 4-dehydrogenase activity"/>
    <property type="evidence" value="ECO:0007669"/>
    <property type="project" value="TreeGrafter"/>
</dbReference>
<protein>
    <submittedName>
        <fullName evidence="2">Uncharacterized protein</fullName>
    </submittedName>
</protein>
<evidence type="ECO:0000256" key="1">
    <source>
        <dbReference type="SAM" id="Phobius"/>
    </source>
</evidence>
<dbReference type="GO" id="GO:0006488">
    <property type="term" value="P:dolichol-linked oligosaccharide biosynthetic process"/>
    <property type="evidence" value="ECO:0007669"/>
    <property type="project" value="InterPro"/>
</dbReference>